<comment type="caution">
    <text evidence="2">The sequence shown here is derived from an EMBL/GenBank/DDBJ whole genome shotgun (WGS) entry which is preliminary data.</text>
</comment>
<feature type="domain" description="ParB-like N-terminal" evidence="1">
    <location>
        <begin position="4"/>
        <end position="88"/>
    </location>
</feature>
<dbReference type="EMBL" id="LBQC01000050">
    <property type="protein sequence ID" value="KKP69586.1"/>
    <property type="molecule type" value="Genomic_DNA"/>
</dbReference>
<protein>
    <submittedName>
        <fullName evidence="2">ParB domain protein nuclease</fullName>
    </submittedName>
</protein>
<dbReference type="Proteomes" id="UP000034457">
    <property type="component" value="Unassembled WGS sequence"/>
</dbReference>
<sequence length="129" mass="15036">MKVTNIKISKIREHEAIDPNHLEKVKKMIFRSGFFKEPIVIDKKTLIVLDGHHRLNSCRKLGLKKIPCLLVNYLKDKKIRVIGRRDNIFVSKNKVIEMGLSGKVFPHKTTKHRIPNRIKSLKIPIKLLL</sequence>
<evidence type="ECO:0000313" key="3">
    <source>
        <dbReference type="Proteomes" id="UP000034457"/>
    </source>
</evidence>
<dbReference type="AlphaFoldDB" id="A0A0G0C0H0"/>
<dbReference type="SMART" id="SM00470">
    <property type="entry name" value="ParB"/>
    <property type="match status" value="1"/>
</dbReference>
<dbReference type="STRING" id="1618478.UR68_C0050G0004"/>
<dbReference type="CDD" id="cd16400">
    <property type="entry name" value="ParB_Srx_like_nuclease"/>
    <property type="match status" value="1"/>
</dbReference>
<dbReference type="InterPro" id="IPR036086">
    <property type="entry name" value="ParB/Sulfiredoxin_sf"/>
</dbReference>
<dbReference type="Pfam" id="PF02195">
    <property type="entry name" value="ParB_N"/>
    <property type="match status" value="1"/>
</dbReference>
<accession>A0A0G0C0H0</accession>
<evidence type="ECO:0000259" key="1">
    <source>
        <dbReference type="SMART" id="SM00470"/>
    </source>
</evidence>
<dbReference type="Gene3D" id="3.90.1530.10">
    <property type="entry name" value="Conserved hypothetical protein from pyrococcus furiosus pfu- 392566-001, ParB domain"/>
    <property type="match status" value="1"/>
</dbReference>
<name>A0A0G0C0H0_9BACT</name>
<reference evidence="2 3" key="1">
    <citation type="journal article" date="2015" name="Nature">
        <title>rRNA introns, odd ribosomes, and small enigmatic genomes across a large radiation of phyla.</title>
        <authorList>
            <person name="Brown C.T."/>
            <person name="Hug L.A."/>
            <person name="Thomas B.C."/>
            <person name="Sharon I."/>
            <person name="Castelle C.J."/>
            <person name="Singh A."/>
            <person name="Wilkins M.J."/>
            <person name="Williams K.H."/>
            <person name="Banfield J.F."/>
        </authorList>
    </citation>
    <scope>NUCLEOTIDE SEQUENCE [LARGE SCALE GENOMIC DNA]</scope>
</reference>
<evidence type="ECO:0000313" key="2">
    <source>
        <dbReference type="EMBL" id="KKP69586.1"/>
    </source>
</evidence>
<dbReference type="SUPFAM" id="SSF110849">
    <property type="entry name" value="ParB/Sulfiredoxin"/>
    <property type="match status" value="1"/>
</dbReference>
<proteinExistence type="predicted"/>
<dbReference type="InterPro" id="IPR003115">
    <property type="entry name" value="ParB_N"/>
</dbReference>
<organism evidence="2 3">
    <name type="scientific">Candidatus Roizmanbacteria bacterium GW2011_GWA2_35_19</name>
    <dbReference type="NCBI Taxonomy" id="1618478"/>
    <lineage>
        <taxon>Bacteria</taxon>
        <taxon>Candidatus Roizmaniibacteriota</taxon>
    </lineage>
</organism>
<gene>
    <name evidence="2" type="ORF">UR68_C0050G0004</name>
</gene>